<dbReference type="InterPro" id="IPR005017">
    <property type="entry name" value="OMPP1/FadL/TodX"/>
</dbReference>
<feature type="chain" id="PRO_5046976657" evidence="8">
    <location>
        <begin position="33"/>
        <end position="425"/>
    </location>
</feature>
<sequence>MPCTTAPALAGRFWIAPLTLALFAGAASPAFATNGYFSNGYGAPSKAMAGAGVAMGEGPLASAQNPALGTAVGNVAGLCFTSFMPHRDVTNEGTGGLKNGTYDSKNEFFEIVCGGANYMVDDRTSVGVLMFGNGGMNTEYDTNVFAPGFGSGTTPLGVDLAQAFFSFNLAHKFDNNISLGIAPVLAVQRFKAYGLEMFGPMSTDSAHLTGNGYDWSYGGGFKLGATWDPLPWLSLGVAYQSRMWMSKFDKYSGLFAEQGDFDIPSFINEGIAIKPHRDWAVMIEHQRIFYEDVASLSNSHVRGSTALNLGGNDGGGFGWNNMDIYRLGVQWQADPALTLRTGISHANEFTNGQETMFNILAPATPTTHVGFGGTWHIDEQWSLTGSYAHAFSNSISGANPAMNANQTTKLRMDQDELAIGFSFKF</sequence>
<evidence type="ECO:0000256" key="6">
    <source>
        <dbReference type="ARBA" id="ARBA00023136"/>
    </source>
</evidence>
<dbReference type="PANTHER" id="PTHR35093:SF8">
    <property type="entry name" value="OUTER MEMBRANE PROTEIN NMB0088-RELATED"/>
    <property type="match status" value="1"/>
</dbReference>
<dbReference type="Proteomes" id="UP000680714">
    <property type="component" value="Unassembled WGS sequence"/>
</dbReference>
<name>A0ABS5IFS7_9PROT</name>
<dbReference type="Gene3D" id="2.40.160.60">
    <property type="entry name" value="Outer membrane protein transport protein (OMPP1/FadL/TodX)"/>
    <property type="match status" value="1"/>
</dbReference>
<evidence type="ECO:0000256" key="4">
    <source>
        <dbReference type="ARBA" id="ARBA00022692"/>
    </source>
</evidence>
<keyword evidence="6" id="KW-0472">Membrane</keyword>
<evidence type="ECO:0000256" key="7">
    <source>
        <dbReference type="ARBA" id="ARBA00023237"/>
    </source>
</evidence>
<comment type="subcellular location">
    <subcellularLocation>
        <location evidence="1">Cell outer membrane</location>
        <topology evidence="1">Multi-pass membrane protein</topology>
    </subcellularLocation>
</comment>
<feature type="signal peptide" evidence="8">
    <location>
        <begin position="1"/>
        <end position="32"/>
    </location>
</feature>
<evidence type="ECO:0000313" key="10">
    <source>
        <dbReference type="Proteomes" id="UP000680714"/>
    </source>
</evidence>
<organism evidence="9 10">
    <name type="scientific">Magnetospirillum sulfuroxidans</name>
    <dbReference type="NCBI Taxonomy" id="611300"/>
    <lineage>
        <taxon>Bacteria</taxon>
        <taxon>Pseudomonadati</taxon>
        <taxon>Pseudomonadota</taxon>
        <taxon>Alphaproteobacteria</taxon>
        <taxon>Rhodospirillales</taxon>
        <taxon>Rhodospirillaceae</taxon>
        <taxon>Magnetospirillum</taxon>
    </lineage>
</organism>
<comment type="caution">
    <text evidence="9">The sequence shown here is derived from an EMBL/GenBank/DDBJ whole genome shotgun (WGS) entry which is preliminary data.</text>
</comment>
<keyword evidence="5 8" id="KW-0732">Signal</keyword>
<evidence type="ECO:0000313" key="9">
    <source>
        <dbReference type="EMBL" id="MBR9973289.1"/>
    </source>
</evidence>
<keyword evidence="10" id="KW-1185">Reference proteome</keyword>
<gene>
    <name evidence="9" type="ORF">KEC16_16315</name>
</gene>
<evidence type="ECO:0000256" key="8">
    <source>
        <dbReference type="SAM" id="SignalP"/>
    </source>
</evidence>
<dbReference type="Pfam" id="PF03349">
    <property type="entry name" value="Toluene_X"/>
    <property type="match status" value="1"/>
</dbReference>
<keyword evidence="3" id="KW-1134">Transmembrane beta strand</keyword>
<dbReference type="RefSeq" id="WP_211550879.1">
    <property type="nucleotide sequence ID" value="NZ_JAGTUF010000020.1"/>
</dbReference>
<protein>
    <submittedName>
        <fullName evidence="9">Outer membrane protein transport protein</fullName>
    </submittedName>
</protein>
<reference evidence="9 10" key="1">
    <citation type="submission" date="2021-04" db="EMBL/GenBank/DDBJ databases">
        <title>Magnetospirillum sulfuroxidans sp. nov., a facultative chemolithoautotrophic sulfur-oxidizing alphaproteobacterium isolated from freshwater sediment and proposals for Paramagetospirillum gen. nov., and Magnetospirillaceae fam. nov.</title>
        <authorList>
            <person name="Koziaeva V."/>
            <person name="Geelhoed J.S."/>
            <person name="Sorokin D.Y."/>
            <person name="Grouzdev D.S."/>
        </authorList>
    </citation>
    <scope>NUCLEOTIDE SEQUENCE [LARGE SCALE GENOMIC DNA]</scope>
    <source>
        <strain evidence="9 10">J10</strain>
    </source>
</reference>
<evidence type="ECO:0000256" key="5">
    <source>
        <dbReference type="ARBA" id="ARBA00022729"/>
    </source>
</evidence>
<dbReference type="SUPFAM" id="SSF56935">
    <property type="entry name" value="Porins"/>
    <property type="match status" value="1"/>
</dbReference>
<keyword evidence="4" id="KW-0812">Transmembrane</keyword>
<comment type="similarity">
    <text evidence="2">Belongs to the OmpP1/FadL family.</text>
</comment>
<evidence type="ECO:0000256" key="2">
    <source>
        <dbReference type="ARBA" id="ARBA00008163"/>
    </source>
</evidence>
<dbReference type="EMBL" id="JAGTUF010000020">
    <property type="protein sequence ID" value="MBR9973289.1"/>
    <property type="molecule type" value="Genomic_DNA"/>
</dbReference>
<evidence type="ECO:0000256" key="1">
    <source>
        <dbReference type="ARBA" id="ARBA00004571"/>
    </source>
</evidence>
<proteinExistence type="inferred from homology"/>
<dbReference type="PANTHER" id="PTHR35093">
    <property type="entry name" value="OUTER MEMBRANE PROTEIN NMB0088-RELATED"/>
    <property type="match status" value="1"/>
</dbReference>
<keyword evidence="7" id="KW-0998">Cell outer membrane</keyword>
<evidence type="ECO:0000256" key="3">
    <source>
        <dbReference type="ARBA" id="ARBA00022452"/>
    </source>
</evidence>
<accession>A0ABS5IFS7</accession>